<evidence type="ECO:0000313" key="3">
    <source>
        <dbReference type="EMBL" id="VFT86914.1"/>
    </source>
</evidence>
<reference evidence="2" key="2">
    <citation type="submission" date="2019-06" db="EMBL/GenBank/DDBJ databases">
        <title>Genomics analysis of Aphanomyces spp. identifies a new class of oomycete effector associated with host adaptation.</title>
        <authorList>
            <person name="Gaulin E."/>
        </authorList>
    </citation>
    <scope>NUCLEOTIDE SEQUENCE</scope>
    <source>
        <strain evidence="2">CBS 578.67</strain>
    </source>
</reference>
<dbReference type="EMBL" id="VJMH01005180">
    <property type="protein sequence ID" value="KAF0699400.1"/>
    <property type="molecule type" value="Genomic_DNA"/>
</dbReference>
<dbReference type="Proteomes" id="UP000332933">
    <property type="component" value="Unassembled WGS sequence"/>
</dbReference>
<feature type="region of interest" description="Disordered" evidence="1">
    <location>
        <begin position="357"/>
        <end position="417"/>
    </location>
</feature>
<dbReference type="PROSITE" id="PS50096">
    <property type="entry name" value="IQ"/>
    <property type="match status" value="1"/>
</dbReference>
<organism evidence="3 4">
    <name type="scientific">Aphanomyces stellatus</name>
    <dbReference type="NCBI Taxonomy" id="120398"/>
    <lineage>
        <taxon>Eukaryota</taxon>
        <taxon>Sar</taxon>
        <taxon>Stramenopiles</taxon>
        <taxon>Oomycota</taxon>
        <taxon>Saprolegniomycetes</taxon>
        <taxon>Saprolegniales</taxon>
        <taxon>Verrucalvaceae</taxon>
        <taxon>Aphanomyces</taxon>
    </lineage>
</organism>
<evidence type="ECO:0000313" key="4">
    <source>
        <dbReference type="Proteomes" id="UP000332933"/>
    </source>
</evidence>
<gene>
    <name evidence="3" type="primary">Aste57867_10037</name>
    <name evidence="2" type="ORF">As57867_009998</name>
    <name evidence="3" type="ORF">ASTE57867_10037</name>
</gene>
<dbReference type="OrthoDB" id="161689at2759"/>
<feature type="compositionally biased region" description="Low complexity" evidence="1">
    <location>
        <begin position="141"/>
        <end position="162"/>
    </location>
</feature>
<feature type="region of interest" description="Disordered" evidence="1">
    <location>
        <begin position="111"/>
        <end position="162"/>
    </location>
</feature>
<dbReference type="EMBL" id="CAADRA010005201">
    <property type="protein sequence ID" value="VFT86914.1"/>
    <property type="molecule type" value="Genomic_DNA"/>
</dbReference>
<evidence type="ECO:0000313" key="2">
    <source>
        <dbReference type="EMBL" id="KAF0699400.1"/>
    </source>
</evidence>
<keyword evidence="4" id="KW-1185">Reference proteome</keyword>
<protein>
    <submittedName>
        <fullName evidence="3">Aste57867_10037 protein</fullName>
    </submittedName>
</protein>
<name>A0A485KPC9_9STRA</name>
<reference evidence="3 4" key="1">
    <citation type="submission" date="2019-03" db="EMBL/GenBank/DDBJ databases">
        <authorList>
            <person name="Gaulin E."/>
            <person name="Dumas B."/>
        </authorList>
    </citation>
    <scope>NUCLEOTIDE SEQUENCE [LARGE SCALE GENOMIC DNA]</scope>
    <source>
        <strain evidence="3">CBS 568.67</strain>
    </source>
</reference>
<evidence type="ECO:0000256" key="1">
    <source>
        <dbReference type="SAM" id="MobiDB-lite"/>
    </source>
</evidence>
<proteinExistence type="predicted"/>
<feature type="region of interest" description="Disordered" evidence="1">
    <location>
        <begin position="607"/>
        <end position="634"/>
    </location>
</feature>
<sequence length="735" mass="79205">MTKRVPLLDTASAAAVQQKNLRIIETFIASENSRELKLAQCRSSDKRHLLEMEFALERAHESKLLQRMMLRKGGGETTPSGGEDRLEDEVESMVVEAQKRMDAIDKAHMPSSPFVSRRAAAPKKTALERESSTAMPTIKRSTATKATKAAKAAKHSSSSSTATRMALLKQPGAIVGPQLKAKQDPPRPPTTIRPMAKTAIVQVVRYDAVGAEPLSKAVKPKPSVVPLEKAVPLVVKTAPEDEKTALEVEKAALVVEKAAPEGEKTAPVVENAAPQVEKSAPPTAAPSFEALLAALVGSNPEDLFAKVKEVALDVDGYEVRVRRKSSATAGVRGVRALKEDKCRAADDDEWPETVAGEVLAPKDEQEDAQEGPEWTNEKDQSSDMAVQRGNKEEQLSHEPTVVDMGDRRESDDAASVEPPVPVEAIDATIPNVDNDEQHSQILDQAQAENAQDLGEEDLFVPEVPVETAIGSSAPVVDAAPPHAAVDKDVARDDSETAAIHIASMHAVDVILNHALHSPRTTLAPVEDEYDDDDDEDELTLLEPRAVELDQGGLDEGVVAPRTEDLLNEANSFHIASAAVASNGSLDGPNSNIDDNVEAVVDERPLLTPMQNADSGPAASQDDTRPTTSPNELGAQHTTAAAALQRIYRGYTGRQKFQKTLYDEAQACGVLGAMPGTTQGTTGWYQEPVAHTAHYFVVLPSGEWKHKVQVQCAKQILTVYDMHKYVDSVINVVDEE</sequence>
<feature type="compositionally biased region" description="Polar residues" evidence="1">
    <location>
        <begin position="625"/>
        <end position="634"/>
    </location>
</feature>
<accession>A0A485KPC9</accession>
<dbReference type="AlphaFoldDB" id="A0A485KPC9"/>